<dbReference type="RefSeq" id="WP_233422727.1">
    <property type="nucleotide sequence ID" value="NZ_AULI01000022.1"/>
</dbReference>
<proteinExistence type="predicted"/>
<dbReference type="Proteomes" id="UP000030528">
    <property type="component" value="Unassembled WGS sequence"/>
</dbReference>
<evidence type="ECO:0000313" key="2">
    <source>
        <dbReference type="Proteomes" id="UP000030528"/>
    </source>
</evidence>
<keyword evidence="2" id="KW-1185">Reference proteome</keyword>
<sequence length="50" mass="5997">MHYYNNGWHLLRIWEHEVNGSVVNTVDKVVQFIEGAKMYEKMKTIQMAKE</sequence>
<accession>A0A0A5GF32</accession>
<protein>
    <recommendedName>
        <fullName evidence="3">DUF559 domain-containing protein</fullName>
    </recommendedName>
</protein>
<evidence type="ECO:0000313" key="1">
    <source>
        <dbReference type="EMBL" id="KGX89828.1"/>
    </source>
</evidence>
<dbReference type="EMBL" id="AVPE01000019">
    <property type="protein sequence ID" value="KGX89828.1"/>
    <property type="molecule type" value="Genomic_DNA"/>
</dbReference>
<gene>
    <name evidence="1" type="ORF">N781_08915</name>
</gene>
<comment type="caution">
    <text evidence="1">The sequence shown here is derived from an EMBL/GenBank/DDBJ whole genome shotgun (WGS) entry which is preliminary data.</text>
</comment>
<reference evidence="1 2" key="1">
    <citation type="submission" date="2013-08" db="EMBL/GenBank/DDBJ databases">
        <authorList>
            <person name="Huang J."/>
            <person name="Wang G."/>
        </authorList>
    </citation>
    <scope>NUCLEOTIDE SEQUENCE [LARGE SCALE GENOMIC DNA]</scope>
    <source>
        <strain evidence="1 2">JSM 076056</strain>
    </source>
</reference>
<organism evidence="1 2">
    <name type="scientific">Pontibacillus halophilus JSM 076056 = DSM 19796</name>
    <dbReference type="NCBI Taxonomy" id="1385510"/>
    <lineage>
        <taxon>Bacteria</taxon>
        <taxon>Bacillati</taxon>
        <taxon>Bacillota</taxon>
        <taxon>Bacilli</taxon>
        <taxon>Bacillales</taxon>
        <taxon>Bacillaceae</taxon>
        <taxon>Pontibacillus</taxon>
    </lineage>
</organism>
<dbReference type="AlphaFoldDB" id="A0A0A5GF32"/>
<name>A0A0A5GF32_9BACI</name>
<evidence type="ECO:0008006" key="3">
    <source>
        <dbReference type="Google" id="ProtNLM"/>
    </source>
</evidence>